<keyword evidence="4" id="KW-1185">Reference proteome</keyword>
<dbReference type="SMART" id="SM00750">
    <property type="entry name" value="KIND"/>
    <property type="match status" value="1"/>
</dbReference>
<dbReference type="PROSITE" id="PS51377">
    <property type="entry name" value="KIND"/>
    <property type="match status" value="1"/>
</dbReference>
<dbReference type="InterPro" id="IPR011019">
    <property type="entry name" value="KIND_dom"/>
</dbReference>
<proteinExistence type="predicted"/>
<dbReference type="PANTHER" id="PTHR46900:SF4">
    <property type="entry name" value="FERM AND PDZ DOMAIN CONTAINING 2"/>
    <property type="match status" value="1"/>
</dbReference>
<dbReference type="SUPFAM" id="SSF56112">
    <property type="entry name" value="Protein kinase-like (PK-like)"/>
    <property type="match status" value="1"/>
</dbReference>
<dbReference type="InterPro" id="IPR052074">
    <property type="entry name" value="NonRcpt_TyrProt_Phosphatase"/>
</dbReference>
<protein>
    <recommendedName>
        <fullName evidence="2">KIND domain-containing protein</fullName>
    </recommendedName>
</protein>
<reference evidence="3" key="2">
    <citation type="submission" date="2025-08" db="UniProtKB">
        <authorList>
            <consortium name="Ensembl"/>
        </authorList>
    </citation>
    <scope>IDENTIFICATION</scope>
</reference>
<dbReference type="Gene3D" id="1.10.510.10">
    <property type="entry name" value="Transferase(Phosphotransferase) domain 1"/>
    <property type="match status" value="1"/>
</dbReference>
<dbReference type="Proteomes" id="UP000694580">
    <property type="component" value="Chromosome 2"/>
</dbReference>
<name>A0AAY4CRS7_9TELE</name>
<dbReference type="Pfam" id="PF16474">
    <property type="entry name" value="KIND"/>
    <property type="match status" value="1"/>
</dbReference>
<organism evidence="3 4">
    <name type="scientific">Denticeps clupeoides</name>
    <name type="common">denticle herring</name>
    <dbReference type="NCBI Taxonomy" id="299321"/>
    <lineage>
        <taxon>Eukaryota</taxon>
        <taxon>Metazoa</taxon>
        <taxon>Chordata</taxon>
        <taxon>Craniata</taxon>
        <taxon>Vertebrata</taxon>
        <taxon>Euteleostomi</taxon>
        <taxon>Actinopterygii</taxon>
        <taxon>Neopterygii</taxon>
        <taxon>Teleostei</taxon>
        <taxon>Clupei</taxon>
        <taxon>Clupeiformes</taxon>
        <taxon>Denticipitoidei</taxon>
        <taxon>Denticipitidae</taxon>
        <taxon>Denticeps</taxon>
    </lineage>
</organism>
<reference evidence="3" key="3">
    <citation type="submission" date="2025-09" db="UniProtKB">
        <authorList>
            <consortium name="Ensembl"/>
        </authorList>
    </citation>
    <scope>IDENTIFICATION</scope>
</reference>
<keyword evidence="1" id="KW-0677">Repeat</keyword>
<dbReference type="Ensembl" id="ENSDCDT00010045188.1">
    <property type="protein sequence ID" value="ENSDCDP00010035927.1"/>
    <property type="gene ID" value="ENSDCDG00010023509.1"/>
</dbReference>
<dbReference type="AlphaFoldDB" id="A0AAY4CRS7"/>
<dbReference type="GeneTree" id="ENSGT00940000155133"/>
<dbReference type="PANTHER" id="PTHR46900">
    <property type="entry name" value="TYROSINE-PROTEIN PHOSPHATASE NON-RECEPTOR TYPE 13"/>
    <property type="match status" value="1"/>
</dbReference>
<sequence length="253" mass="28426">MGTFVTLAEVLEAKEAPLGEDEVWAILLGAVEALMDYFCSPGPGSLCSTVTPGSVLLSTAGNIAFKSCGRSEDVSSFTPPEMVQADNPTPSPSKEKMVVFSLGMTLYWTVDYRIPQNQPVQLSDRLNSLLLSMCEDMVNWRPDLQSVLEACERHHRNALLPHPEKVIRQLTEDVLQEPVGPYLSLFLSFLSHVWNLPKTIWLNGKHLHFLFWSRLHVLVSLLLLRWTKCLATLHLSRTAVKWLGINSGVRNFR</sequence>
<evidence type="ECO:0000313" key="4">
    <source>
        <dbReference type="Proteomes" id="UP000694580"/>
    </source>
</evidence>
<evidence type="ECO:0000259" key="2">
    <source>
        <dbReference type="PROSITE" id="PS51377"/>
    </source>
</evidence>
<dbReference type="InterPro" id="IPR011009">
    <property type="entry name" value="Kinase-like_dom_sf"/>
</dbReference>
<evidence type="ECO:0000256" key="1">
    <source>
        <dbReference type="ARBA" id="ARBA00022737"/>
    </source>
</evidence>
<feature type="domain" description="KIND" evidence="2">
    <location>
        <begin position="5"/>
        <end position="196"/>
    </location>
</feature>
<reference evidence="3 4" key="1">
    <citation type="submission" date="2020-06" db="EMBL/GenBank/DDBJ databases">
        <authorList>
            <consortium name="Wellcome Sanger Institute Data Sharing"/>
        </authorList>
    </citation>
    <scope>NUCLEOTIDE SEQUENCE [LARGE SCALE GENOMIC DNA]</scope>
</reference>
<evidence type="ECO:0000313" key="3">
    <source>
        <dbReference type="Ensembl" id="ENSDCDP00010035927.1"/>
    </source>
</evidence>
<accession>A0AAY4CRS7</accession>